<evidence type="ECO:0000256" key="5">
    <source>
        <dbReference type="ARBA" id="ARBA00023136"/>
    </source>
</evidence>
<feature type="transmembrane region" description="Helical" evidence="6">
    <location>
        <begin position="736"/>
        <end position="754"/>
    </location>
</feature>
<feature type="transmembrane region" description="Helical" evidence="6">
    <location>
        <begin position="340"/>
        <end position="367"/>
    </location>
</feature>
<feature type="transmembrane region" description="Helical" evidence="6">
    <location>
        <begin position="684"/>
        <end position="708"/>
    </location>
</feature>
<feature type="transmembrane region" description="Helical" evidence="6">
    <location>
        <begin position="292"/>
        <end position="315"/>
    </location>
</feature>
<feature type="domain" description="ABC3 transporter permease C-terminal" evidence="7">
    <location>
        <begin position="300"/>
        <end position="414"/>
    </location>
</feature>
<dbReference type="InterPro" id="IPR050250">
    <property type="entry name" value="Macrolide_Exporter_MacB"/>
</dbReference>
<dbReference type="PANTHER" id="PTHR30572:SF18">
    <property type="entry name" value="ABC-TYPE MACROLIDE FAMILY EXPORT SYSTEM PERMEASE COMPONENT 2"/>
    <property type="match status" value="1"/>
</dbReference>
<dbReference type="Proteomes" id="UP000181790">
    <property type="component" value="Unassembled WGS sequence"/>
</dbReference>
<evidence type="ECO:0008006" key="11">
    <source>
        <dbReference type="Google" id="ProtNLM"/>
    </source>
</evidence>
<keyword evidence="10" id="KW-1185">Reference proteome</keyword>
<organism evidence="9 10">
    <name type="scientific">Arsenicibacter rosenii</name>
    <dbReference type="NCBI Taxonomy" id="1750698"/>
    <lineage>
        <taxon>Bacteria</taxon>
        <taxon>Pseudomonadati</taxon>
        <taxon>Bacteroidota</taxon>
        <taxon>Cytophagia</taxon>
        <taxon>Cytophagales</taxon>
        <taxon>Spirosomataceae</taxon>
        <taxon>Arsenicibacter</taxon>
    </lineage>
</organism>
<reference evidence="9 10" key="1">
    <citation type="submission" date="2016-10" db="EMBL/GenBank/DDBJ databases">
        <title>Arsenicibacter rosenii gen. nov., sp. nov., an efficient arsenic-methylating bacterium isolated from an arsenic-contaminated paddy soil.</title>
        <authorList>
            <person name="Huang K."/>
        </authorList>
    </citation>
    <scope>NUCLEOTIDE SEQUENCE [LARGE SCALE GENOMIC DNA]</scope>
    <source>
        <strain evidence="9 10">SM-1</strain>
    </source>
</reference>
<keyword evidence="2" id="KW-1003">Cell membrane</keyword>
<feature type="transmembrane region" description="Helical" evidence="6">
    <location>
        <begin position="387"/>
        <end position="409"/>
    </location>
</feature>
<comment type="subcellular location">
    <subcellularLocation>
        <location evidence="1">Cell membrane</location>
        <topology evidence="1">Multi-pass membrane protein</topology>
    </subcellularLocation>
</comment>
<evidence type="ECO:0000313" key="10">
    <source>
        <dbReference type="Proteomes" id="UP000181790"/>
    </source>
</evidence>
<proteinExistence type="predicted"/>
<gene>
    <name evidence="9" type="ORF">BLX24_13050</name>
</gene>
<feature type="domain" description="ABC3 transporter permease C-terminal" evidence="7">
    <location>
        <begin position="687"/>
        <end position="800"/>
    </location>
</feature>
<dbReference type="EMBL" id="MORL01000006">
    <property type="protein sequence ID" value="OIN58758.1"/>
    <property type="molecule type" value="Genomic_DNA"/>
</dbReference>
<keyword evidence="3 6" id="KW-0812">Transmembrane</keyword>
<dbReference type="InterPro" id="IPR025857">
    <property type="entry name" value="MacB_PCD"/>
</dbReference>
<comment type="caution">
    <text evidence="9">The sequence shown here is derived from an EMBL/GenBank/DDBJ whole genome shotgun (WGS) entry which is preliminary data.</text>
</comment>
<feature type="domain" description="MacB-like periplasmic core" evidence="8">
    <location>
        <begin position="20"/>
        <end position="239"/>
    </location>
</feature>
<dbReference type="OrthoDB" id="5933722at2"/>
<evidence type="ECO:0000256" key="4">
    <source>
        <dbReference type="ARBA" id="ARBA00022989"/>
    </source>
</evidence>
<dbReference type="PANTHER" id="PTHR30572">
    <property type="entry name" value="MEMBRANE COMPONENT OF TRANSPORTER-RELATED"/>
    <property type="match status" value="1"/>
</dbReference>
<name>A0A1S2VLT1_9BACT</name>
<dbReference type="GO" id="GO:0005886">
    <property type="term" value="C:plasma membrane"/>
    <property type="evidence" value="ECO:0007669"/>
    <property type="project" value="UniProtKB-SubCell"/>
</dbReference>
<dbReference type="AlphaFoldDB" id="A0A1S2VLT1"/>
<evidence type="ECO:0000256" key="3">
    <source>
        <dbReference type="ARBA" id="ARBA00022692"/>
    </source>
</evidence>
<keyword evidence="4 6" id="KW-1133">Transmembrane helix</keyword>
<keyword evidence="5 6" id="KW-0472">Membrane</keyword>
<dbReference type="Pfam" id="PF02687">
    <property type="entry name" value="FtsX"/>
    <property type="match status" value="2"/>
</dbReference>
<feature type="transmembrane region" description="Helical" evidence="6">
    <location>
        <begin position="21"/>
        <end position="42"/>
    </location>
</feature>
<evidence type="ECO:0000256" key="2">
    <source>
        <dbReference type="ARBA" id="ARBA00022475"/>
    </source>
</evidence>
<evidence type="ECO:0000256" key="6">
    <source>
        <dbReference type="SAM" id="Phobius"/>
    </source>
</evidence>
<dbReference type="Pfam" id="PF12704">
    <property type="entry name" value="MacB_PCD"/>
    <property type="match status" value="1"/>
</dbReference>
<evidence type="ECO:0000259" key="7">
    <source>
        <dbReference type="Pfam" id="PF02687"/>
    </source>
</evidence>
<dbReference type="InterPro" id="IPR003838">
    <property type="entry name" value="ABC3_permease_C"/>
</dbReference>
<feature type="transmembrane region" description="Helical" evidence="6">
    <location>
        <begin position="766"/>
        <end position="788"/>
    </location>
</feature>
<evidence type="ECO:0000259" key="8">
    <source>
        <dbReference type="Pfam" id="PF12704"/>
    </source>
</evidence>
<feature type="transmembrane region" description="Helical" evidence="6">
    <location>
        <begin position="430"/>
        <end position="454"/>
    </location>
</feature>
<protein>
    <recommendedName>
        <fullName evidence="11">ABC transporter permease</fullName>
    </recommendedName>
</protein>
<accession>A0A1S2VLT1</accession>
<evidence type="ECO:0000313" key="9">
    <source>
        <dbReference type="EMBL" id="OIN58758.1"/>
    </source>
</evidence>
<sequence>MLRNYLKIALRTLWKSKGYTTINVAGLAVAFSVCTFLFMTIYRQLTFDSFHADGDRIFQTYYFANSPDKASRSGIMPLPLGPALKASFPELEGVTRVRVGTKSLVAYKDKYFDKHIALTDPDFLRIFSFPLIKGNRQQALQNLSGIVMTESMARTIFGKQDPMGKQIQLGQPGHQKNYLVTGIMADLPDNSSIHCDALIRVESTDNYRQDMKNWDGNSYTVYLKTPATIDQATLENRLRSFAKNHFARTIADLKKEGAKPDERGDLFAIRLQKLKNVHFDREIMSGKGAPVALVYALGGLAVFILLIACINFINLTIARSFTRARELGVRKSLGALRHQLFIQIWGEALVVCLTGFLLGTVLAYSLMTSFNAFFDARLDLSHLLKPGFIGLMLVIFLVVSLLAGGYPAWRMTTLKAVDVLKGKISIKRPGLLRNSLIITQFTISCLLICCALVATRQIDFLRERPLGFSSEQVISIPVGNRTNGRMMLQRFRDQFKQDPAVVSITGSSVNLGRGKDRVTSRSMTGMDYKGKNIQTDWLLVDYDYVKTLHIKLLAGREFDPTYATDSINRVVITESMAKEMGVSNPVGLFFGSDTSGTRSQIIGMVADFHLYAPTDKPAPVTMHLSHHEPINYLFVRVNTPNPTAAMTKLQNYWQKVAPQAEFMASFLDENVDAWFQNEQMMSRLFSIASGIAIFLSCLGLFAVALLAIEQRTKEIGIRKVMGASAASIVVLLSRDFVKLVLIALAIALPLAWFGMQQWLNNYPYRVSISVGAFALVAVGAILVALVTVSYQTIKAALMNPAKSLKTE</sequence>
<dbReference type="GO" id="GO:0022857">
    <property type="term" value="F:transmembrane transporter activity"/>
    <property type="evidence" value="ECO:0007669"/>
    <property type="project" value="TreeGrafter"/>
</dbReference>
<evidence type="ECO:0000256" key="1">
    <source>
        <dbReference type="ARBA" id="ARBA00004651"/>
    </source>
</evidence>